<feature type="transmembrane region" description="Helical" evidence="2">
    <location>
        <begin position="91"/>
        <end position="113"/>
    </location>
</feature>
<evidence type="ECO:0000256" key="1">
    <source>
        <dbReference type="SAM" id="MobiDB-lite"/>
    </source>
</evidence>
<reference evidence="3" key="1">
    <citation type="journal article" date="2020" name="Fungal Divers.">
        <title>Resolving the Mortierellaceae phylogeny through synthesis of multi-gene phylogenetics and phylogenomics.</title>
        <authorList>
            <person name="Vandepol N."/>
            <person name="Liber J."/>
            <person name="Desiro A."/>
            <person name="Na H."/>
            <person name="Kennedy M."/>
            <person name="Barry K."/>
            <person name="Grigoriev I.V."/>
            <person name="Miller A.N."/>
            <person name="O'Donnell K."/>
            <person name="Stajich J.E."/>
            <person name="Bonito G."/>
        </authorList>
    </citation>
    <scope>NUCLEOTIDE SEQUENCE</scope>
    <source>
        <strain evidence="3">NVP1</strain>
    </source>
</reference>
<keyword evidence="2" id="KW-0472">Membrane</keyword>
<keyword evidence="4" id="KW-1185">Reference proteome</keyword>
<feature type="transmembrane region" description="Helical" evidence="2">
    <location>
        <begin position="32"/>
        <end position="50"/>
    </location>
</feature>
<name>A0A9P5SU29_9FUNG</name>
<dbReference type="AlphaFoldDB" id="A0A9P5SU29"/>
<keyword evidence="2" id="KW-0812">Transmembrane</keyword>
<feature type="transmembrane region" description="Helical" evidence="2">
    <location>
        <begin position="255"/>
        <end position="276"/>
    </location>
</feature>
<feature type="transmembrane region" description="Helical" evidence="2">
    <location>
        <begin position="62"/>
        <end position="79"/>
    </location>
</feature>
<sequence>MSQSEKATFLPQSDDPNTHTTTSYKQQKYQKYFFLATCSAYLALDVVASYLDHTVNNNQNLLSLFFMDYIFFVGLIVYAMRERTPQTHRLLSRYAFYAGWMLPLLTVLGTYAVDWAGGRNPSLSFEYGSLGEQVEYCRNEPFTSERHGKLFDRAIARSRELGLPIMTTVSFCSTMAFPKSKVMVHLLYLGFAAVHLSIAFWSKAGKKVPVVGYLNDGSGFLAWLLPDLLAIALLAASVLQKRSYTSYINKQSAQWTFLICWLKPLWNAAILLHAMMDGYSSQFGLYPPPYGASLGICVHRYTYGEPYEFQGEQKIPEMHTMFCDTVINVRWAVHGLNLVHAAVQLRFLMLFSHHTSLRRIPVETLNFESVFYHVEDPRETPA</sequence>
<gene>
    <name evidence="3" type="ORF">BG006_000435</name>
</gene>
<evidence type="ECO:0000313" key="4">
    <source>
        <dbReference type="Proteomes" id="UP000696485"/>
    </source>
</evidence>
<evidence type="ECO:0000313" key="3">
    <source>
        <dbReference type="EMBL" id="KAF9335295.1"/>
    </source>
</evidence>
<feature type="transmembrane region" description="Helical" evidence="2">
    <location>
        <begin position="184"/>
        <end position="201"/>
    </location>
</feature>
<comment type="caution">
    <text evidence="3">The sequence shown here is derived from an EMBL/GenBank/DDBJ whole genome shotgun (WGS) entry which is preliminary data.</text>
</comment>
<evidence type="ECO:0000256" key="2">
    <source>
        <dbReference type="SAM" id="Phobius"/>
    </source>
</evidence>
<proteinExistence type="predicted"/>
<organism evidence="3 4">
    <name type="scientific">Podila minutissima</name>
    <dbReference type="NCBI Taxonomy" id="64525"/>
    <lineage>
        <taxon>Eukaryota</taxon>
        <taxon>Fungi</taxon>
        <taxon>Fungi incertae sedis</taxon>
        <taxon>Mucoromycota</taxon>
        <taxon>Mortierellomycotina</taxon>
        <taxon>Mortierellomycetes</taxon>
        <taxon>Mortierellales</taxon>
        <taxon>Mortierellaceae</taxon>
        <taxon>Podila</taxon>
    </lineage>
</organism>
<feature type="region of interest" description="Disordered" evidence="1">
    <location>
        <begin position="1"/>
        <end position="21"/>
    </location>
</feature>
<dbReference type="Proteomes" id="UP000696485">
    <property type="component" value="Unassembled WGS sequence"/>
</dbReference>
<keyword evidence="2" id="KW-1133">Transmembrane helix</keyword>
<dbReference type="EMBL" id="JAAAUY010000107">
    <property type="protein sequence ID" value="KAF9335295.1"/>
    <property type="molecule type" value="Genomic_DNA"/>
</dbReference>
<accession>A0A9P5SU29</accession>
<feature type="transmembrane region" description="Helical" evidence="2">
    <location>
        <begin position="221"/>
        <end position="239"/>
    </location>
</feature>
<protein>
    <submittedName>
        <fullName evidence="3">Uncharacterized protein</fullName>
    </submittedName>
</protein>